<dbReference type="Gene3D" id="3.30.559.30">
    <property type="entry name" value="Nonribosomal peptide synthetase, condensation domain"/>
    <property type="match status" value="2"/>
</dbReference>
<accession>A0A074LKS2</accession>
<dbReference type="PANTHER" id="PTHR45527:SF1">
    <property type="entry name" value="FATTY ACID SYNTHASE"/>
    <property type="match status" value="1"/>
</dbReference>
<dbReference type="Pfam" id="PF00668">
    <property type="entry name" value="Condensation"/>
    <property type="match status" value="2"/>
</dbReference>
<dbReference type="Gene3D" id="3.30.300.30">
    <property type="match status" value="1"/>
</dbReference>
<evidence type="ECO:0000256" key="3">
    <source>
        <dbReference type="ARBA" id="ARBA00022450"/>
    </source>
</evidence>
<dbReference type="Pfam" id="PF00501">
    <property type="entry name" value="AMP-binding"/>
    <property type="match status" value="1"/>
</dbReference>
<evidence type="ECO:0000256" key="1">
    <source>
        <dbReference type="ARBA" id="ARBA00001957"/>
    </source>
</evidence>
<feature type="domain" description="Carrier" evidence="7">
    <location>
        <begin position="1565"/>
        <end position="1639"/>
    </location>
</feature>
<sequence length="2094" mass="236169">MKPDQPVHERSHHLFNLSARSESAVRQAALNLSRHLEQQPDQNLANLAYTLHVGRKQFDHRLNLVASSKEELQALCRQAASETWEHGQVIGGISYRKRVGKGAPKLAFLFTGQGNQYTGMGQDLYESSSVYKAAVDECLDILDPYFPVPFLQYLVNPMYRDELDLIYIATPAMFVLEYALAKLWMSWGIKPDLVMGHSFGEYVAATISGAMTTEEALLLLVERGRLMHEEMEEGGMVSVLCEPDALQRYLESHSDRLSVATQNSPQSFVISGFADAIEELTERLAADNIVHKRLPISVAGHSPLMDPIVAPFKEHIEQNIQFKPLSIPLVSNLTADVMRERVLDAEYWGRHMREPVLFYQGVDVLLEQGVTAFVEIGPHPVLKTMVEAMTDGSPLIVGSLNRKEAPWQALQMSLGQLAAAGVNVDWKAFDADFKRRRVHAPTYPFEHKSYWISFDTPALQLAPEISTALSEVAATAPAEEKIQRSTRPTQELLEQFWKEVLGVHSVQPDDHFLMLGGDSLMMIQIKSRVQKTLGLDIPIKDVFLHPTFSDFVAHVDRLRQAASDEEESEIKPAEVKEVYPLSHTQRRLWFLYKFQPESPVYNMPSHYLLKGDVNVEWLEAALQVMVDRHSAFRTVFKEIDGKPYQVIRPEWKFKLHYEDGSGFHSRAEQLRYGEQKIIEDQNIPFNLTEGPLLRAMLFKLSDDEYHFYLNQAHIITDGWSLDLFRRELLEAYHAIANNQTPSFKKAVQYIDYVEWYEAEQAKGTFAKEENFWLQTLAKPLPVLNLPTDFPRPEIQTYNGALGRLQLPNELADSLRAFAQQEGISMFMLLIAAFKMLLHHLSGEDDVLVGTPVVGRTVEALESTVGFFANSVVIRTRLNNVETLRDLLRQVTSQSFDAFEHQSFPFDQLVDLVGVERDMSRSPIFTTFFSYRYVTEPKDAGKHLIRFTAPGEESRGLGHNVSKFDLSCIVNGKDDEMTVLFEYNTDLFRPETIDRFLDGYRQVLEAFVTDANQSVAGLNLLTDEEQELYERLNATSANFPAEQTIPELFYAKAARNPDAPALSDGGQTLSYRQLNERSNQLAHLLRKQGIGREDIVGVLMERSVDAVVAILAVLKTGGAYVPIDPSYPESRVRYMLEDSSAALFLTHEAIVESLALQDIGEKTICLERVPADLPTENVELTASPQDLAYMIYTSGSTGTPKGTELHHVGVANLTQWKRERFGYCAEDTVLQFASFSFDASVWEMFPALLNGAHLYLLGAEERTSVAGFTDAVQRLQATTVTLPTVFFNQLSRNLHDDDLPKFATLKRVFVAGEALQGEVVRAWQRRFGTSIAILNAYGPTESTVCATVYEIKDAVSEQQVHIPIGTPIANTRVYILGANLKPCPVNAVGELYIESVGLARGYRNQEERTKQAFIPHPFSSEPGAVLYKSGDLVRLLPDGQIEFIGRRDDQVKIRGHRIEIGEIEELLLRHPSVKDGAVVAPKLPGGGQQLIAYVTGHSGHSQSDAEAAETLDTAALRAFLAEQLPDYMVPSHFVVLDEMPLTPNGKIDRKNLLARDVELSTVGYVPAQNDLQAKLVFAWEKCLYREGVGIHDNFFSVGGDSIISMQVVAVLNREGLRVKTQDLFKHQTIAELSAYIETNDLYLLEDQPEETVTGVVPLGPIQKHLFELENTDREYYLLALILDIRKPVVSEYVQQALQQLLEHHDMLRATYSFEDGEVVQRILSKEEARLEFEVHEFPEMEMDGVFRECERVEAELKARIKFADGLVVKAALLNFGKRQARLLFIIHHLVTDMVSSRILTTDLISIYENLEAGTDAKLPPKTSTYAAWVESATRQMNGDQGERAFAYWKPFLEAAGQQSVPVDVPDGPNRMMDNKELFVTIDEATTTRLLTEVTERHGTSIKEVLLTAMLRSVAAWTGQEWVGLATEGHGRDELAEDDGINLERTVGWFTSVYPFYARIEKNQPVAESVRQVVENLDNLPHGGASFNMLRYLSEQSDVRELFANFEMPKVCYNFFGQYDNMRSLTLDWSPGVQFVENHPGDSENHFDILIRGRIRDGKLSMGYQFSTGRYHEDNIGRLMRLFEAEIQRIVQAHIG</sequence>
<comment type="similarity">
    <text evidence="6">In the C-terminal section; belongs to the NRP synthetase family.</text>
</comment>
<dbReference type="SMART" id="SM00827">
    <property type="entry name" value="PKS_AT"/>
    <property type="match status" value="1"/>
</dbReference>
<comment type="similarity">
    <text evidence="2">Belongs to the ATP-dependent AMP-binding enzyme family.</text>
</comment>
<dbReference type="InterPro" id="IPR020806">
    <property type="entry name" value="PKS_PP-bd"/>
</dbReference>
<dbReference type="FunFam" id="3.40.50.980:FF:000001">
    <property type="entry name" value="Non-ribosomal peptide synthetase"/>
    <property type="match status" value="1"/>
</dbReference>
<dbReference type="Pfam" id="PF13193">
    <property type="entry name" value="AMP-binding_C"/>
    <property type="match status" value="1"/>
</dbReference>
<keyword evidence="9" id="KW-1185">Reference proteome</keyword>
<keyword evidence="5" id="KW-0808">Transferase</keyword>
<dbReference type="GO" id="GO:0008610">
    <property type="term" value="P:lipid biosynthetic process"/>
    <property type="evidence" value="ECO:0007669"/>
    <property type="project" value="UniProtKB-ARBA"/>
</dbReference>
<dbReference type="Gene3D" id="3.40.50.980">
    <property type="match status" value="2"/>
</dbReference>
<reference evidence="8 9" key="1">
    <citation type="journal article" date="2013" name="Int. J. Syst. Evol. Microbiol.">
        <title>Tumebacillus flagellatus sp. nov., an alpha-amylase/pullulanase-producing bacterium isolated from cassava wastewater.</title>
        <authorList>
            <person name="Wang Q."/>
            <person name="Xie N."/>
            <person name="Qin Y."/>
            <person name="Shen N."/>
            <person name="Zhu J."/>
            <person name="Mi H."/>
            <person name="Huang R."/>
        </authorList>
    </citation>
    <scope>NUCLEOTIDE SEQUENCE [LARGE SCALE GENOMIC DNA]</scope>
    <source>
        <strain evidence="8 9">GST4</strain>
    </source>
</reference>
<dbReference type="GO" id="GO:0005737">
    <property type="term" value="C:cytoplasm"/>
    <property type="evidence" value="ECO:0007669"/>
    <property type="project" value="TreeGrafter"/>
</dbReference>
<dbReference type="Pfam" id="PF00698">
    <property type="entry name" value="Acyl_transf_1"/>
    <property type="match status" value="1"/>
</dbReference>
<dbReference type="InterPro" id="IPR016035">
    <property type="entry name" value="Acyl_Trfase/lysoPLipase"/>
</dbReference>
<feature type="domain" description="Carrier" evidence="7">
    <location>
        <begin position="484"/>
        <end position="559"/>
    </location>
</feature>
<dbReference type="Gene3D" id="3.30.559.10">
    <property type="entry name" value="Chloramphenicol acetyltransferase-like domain"/>
    <property type="match status" value="2"/>
</dbReference>
<dbReference type="InterPro" id="IPR023213">
    <property type="entry name" value="CAT-like_dom_sf"/>
</dbReference>
<dbReference type="SUPFAM" id="SSF55048">
    <property type="entry name" value="Probable ACP-binding domain of malonyl-CoA ACP transacylase"/>
    <property type="match status" value="1"/>
</dbReference>
<evidence type="ECO:0000256" key="6">
    <source>
        <dbReference type="ARBA" id="ARBA00029443"/>
    </source>
</evidence>
<organism evidence="8 9">
    <name type="scientific">Tumebacillus flagellatus</name>
    <dbReference type="NCBI Taxonomy" id="1157490"/>
    <lineage>
        <taxon>Bacteria</taxon>
        <taxon>Bacillati</taxon>
        <taxon>Bacillota</taxon>
        <taxon>Bacilli</taxon>
        <taxon>Bacillales</taxon>
        <taxon>Alicyclobacillaceae</taxon>
        <taxon>Tumebacillus</taxon>
    </lineage>
</organism>
<dbReference type="GO" id="GO:0031177">
    <property type="term" value="F:phosphopantetheine binding"/>
    <property type="evidence" value="ECO:0007669"/>
    <property type="project" value="InterPro"/>
</dbReference>
<dbReference type="Gene3D" id="3.40.366.10">
    <property type="entry name" value="Malonyl-Coenzyme A Acyl Carrier Protein, domain 2"/>
    <property type="match status" value="1"/>
</dbReference>
<evidence type="ECO:0000313" key="8">
    <source>
        <dbReference type="EMBL" id="KEO82731.1"/>
    </source>
</evidence>
<dbReference type="InterPro" id="IPR025110">
    <property type="entry name" value="AMP-bd_C"/>
</dbReference>
<dbReference type="InterPro" id="IPR009081">
    <property type="entry name" value="PP-bd_ACP"/>
</dbReference>
<dbReference type="SUPFAM" id="SSF52151">
    <property type="entry name" value="FabD/lysophospholipase-like"/>
    <property type="match status" value="1"/>
</dbReference>
<dbReference type="InterPro" id="IPR010071">
    <property type="entry name" value="AA_adenyl_dom"/>
</dbReference>
<dbReference type="RefSeq" id="WP_038089732.1">
    <property type="nucleotide sequence ID" value="NZ_JMIR01000019.1"/>
</dbReference>
<dbReference type="InterPro" id="IPR000873">
    <property type="entry name" value="AMP-dep_synth/lig_dom"/>
</dbReference>
<evidence type="ECO:0000259" key="7">
    <source>
        <dbReference type="PROSITE" id="PS50075"/>
    </source>
</evidence>
<dbReference type="InterPro" id="IPR045851">
    <property type="entry name" value="AMP-bd_C_sf"/>
</dbReference>
<dbReference type="GO" id="GO:0016740">
    <property type="term" value="F:transferase activity"/>
    <property type="evidence" value="ECO:0007669"/>
    <property type="project" value="UniProtKB-KW"/>
</dbReference>
<dbReference type="FunFam" id="3.30.300.30:FF:000010">
    <property type="entry name" value="Enterobactin synthetase component F"/>
    <property type="match status" value="1"/>
</dbReference>
<gene>
    <name evidence="8" type="ORF">EL26_14290</name>
</gene>
<comment type="cofactor">
    <cofactor evidence="1">
        <name>pantetheine 4'-phosphate</name>
        <dbReference type="ChEBI" id="CHEBI:47942"/>
    </cofactor>
</comment>
<dbReference type="OrthoDB" id="9765680at2"/>
<dbReference type="Gene3D" id="2.30.38.10">
    <property type="entry name" value="Luciferase, Domain 3"/>
    <property type="match status" value="1"/>
</dbReference>
<dbReference type="Pfam" id="PF00550">
    <property type="entry name" value="PP-binding"/>
    <property type="match status" value="2"/>
</dbReference>
<dbReference type="InterPro" id="IPR036736">
    <property type="entry name" value="ACP-like_sf"/>
</dbReference>
<dbReference type="SMART" id="SM00823">
    <property type="entry name" value="PKS_PP"/>
    <property type="match status" value="2"/>
</dbReference>
<keyword evidence="3" id="KW-0596">Phosphopantetheine</keyword>
<dbReference type="GO" id="GO:0043041">
    <property type="term" value="P:amino acid activation for nonribosomal peptide biosynthetic process"/>
    <property type="evidence" value="ECO:0007669"/>
    <property type="project" value="TreeGrafter"/>
</dbReference>
<dbReference type="CDD" id="cd19531">
    <property type="entry name" value="LCL_NRPS-like"/>
    <property type="match status" value="1"/>
</dbReference>
<dbReference type="InterPro" id="IPR020845">
    <property type="entry name" value="AMP-binding_CS"/>
</dbReference>
<evidence type="ECO:0000256" key="4">
    <source>
        <dbReference type="ARBA" id="ARBA00022553"/>
    </source>
</evidence>
<dbReference type="NCBIfam" id="TIGR01733">
    <property type="entry name" value="AA-adenyl-dom"/>
    <property type="match status" value="1"/>
</dbReference>
<dbReference type="Pfam" id="PF22621">
    <property type="entry name" value="CurL-like_PKS_C"/>
    <property type="match status" value="1"/>
</dbReference>
<evidence type="ECO:0000256" key="2">
    <source>
        <dbReference type="ARBA" id="ARBA00006432"/>
    </source>
</evidence>
<comment type="caution">
    <text evidence="8">The sequence shown here is derived from an EMBL/GenBank/DDBJ whole genome shotgun (WGS) entry which is preliminary data.</text>
</comment>
<dbReference type="Gene3D" id="1.10.1200.10">
    <property type="entry name" value="ACP-like"/>
    <property type="match status" value="2"/>
</dbReference>
<dbReference type="PROSITE" id="PS00455">
    <property type="entry name" value="AMP_BINDING"/>
    <property type="match status" value="1"/>
</dbReference>
<proteinExistence type="inferred from homology"/>
<protein>
    <recommendedName>
        <fullName evidence="7">Carrier domain-containing protein</fullName>
    </recommendedName>
</protein>
<dbReference type="Proteomes" id="UP000027931">
    <property type="component" value="Unassembled WGS sequence"/>
</dbReference>
<keyword evidence="4" id="KW-0597">Phosphoprotein</keyword>
<evidence type="ECO:0000256" key="5">
    <source>
        <dbReference type="ARBA" id="ARBA00022679"/>
    </source>
</evidence>
<dbReference type="SUPFAM" id="SSF52777">
    <property type="entry name" value="CoA-dependent acyltransferases"/>
    <property type="match status" value="4"/>
</dbReference>
<dbReference type="InterPro" id="IPR001242">
    <property type="entry name" value="Condensation_dom"/>
</dbReference>
<dbReference type="InterPro" id="IPR016036">
    <property type="entry name" value="Malonyl_transacylase_ACP-bd"/>
</dbReference>
<dbReference type="STRING" id="1157490.EL26_14290"/>
<dbReference type="InterPro" id="IPR001227">
    <property type="entry name" value="Ac_transferase_dom_sf"/>
</dbReference>
<dbReference type="Gene3D" id="3.30.70.3290">
    <property type="match status" value="1"/>
</dbReference>
<dbReference type="InterPro" id="IPR014043">
    <property type="entry name" value="Acyl_transferase_dom"/>
</dbReference>
<dbReference type="GO" id="GO:0044550">
    <property type="term" value="P:secondary metabolite biosynthetic process"/>
    <property type="evidence" value="ECO:0007669"/>
    <property type="project" value="UniProtKB-ARBA"/>
</dbReference>
<dbReference type="CDD" id="cd05930">
    <property type="entry name" value="A_NRPS"/>
    <property type="match status" value="1"/>
</dbReference>
<dbReference type="SUPFAM" id="SSF56801">
    <property type="entry name" value="Acetyl-CoA synthetase-like"/>
    <property type="match status" value="1"/>
</dbReference>
<dbReference type="PROSITE" id="PS50075">
    <property type="entry name" value="CARRIER"/>
    <property type="match status" value="2"/>
</dbReference>
<dbReference type="PANTHER" id="PTHR45527">
    <property type="entry name" value="NONRIBOSOMAL PEPTIDE SYNTHETASE"/>
    <property type="match status" value="1"/>
</dbReference>
<dbReference type="FunFam" id="3.40.50.12780:FF:000012">
    <property type="entry name" value="Non-ribosomal peptide synthetase"/>
    <property type="match status" value="1"/>
</dbReference>
<evidence type="ECO:0000313" key="9">
    <source>
        <dbReference type="Proteomes" id="UP000027931"/>
    </source>
</evidence>
<name>A0A074LKS2_9BACL</name>
<dbReference type="SUPFAM" id="SSF47336">
    <property type="entry name" value="ACP-like"/>
    <property type="match status" value="2"/>
</dbReference>
<dbReference type="EMBL" id="JMIR01000019">
    <property type="protein sequence ID" value="KEO82731.1"/>
    <property type="molecule type" value="Genomic_DNA"/>
</dbReference>
<dbReference type="eggNOG" id="COG1020">
    <property type="taxonomic scope" value="Bacteria"/>
</dbReference>